<evidence type="ECO:0000256" key="1">
    <source>
        <dbReference type="SAM" id="Phobius"/>
    </source>
</evidence>
<organism evidence="3 4">
    <name type="scientific">Marispirochaeta aestuarii</name>
    <dbReference type="NCBI Taxonomy" id="1963862"/>
    <lineage>
        <taxon>Bacteria</taxon>
        <taxon>Pseudomonadati</taxon>
        <taxon>Spirochaetota</taxon>
        <taxon>Spirochaetia</taxon>
        <taxon>Spirochaetales</taxon>
        <taxon>Spirochaetaceae</taxon>
        <taxon>Marispirochaeta</taxon>
    </lineage>
</organism>
<keyword evidence="1" id="KW-0812">Transmembrane</keyword>
<sequence>MRTAGNLDDPENGKKSSFWRCPGEPVRVLCEFKSIRRKVLTYRTNIVAGSSLSIFSVLYLYFSFDIVPFLGLGATPLDATFIPRFWGICLLALSLSLLLRGFRGRRIAIKEGMDISTEKLTLRDFYNRNYEVILTFVGLGVYTALLGYVGFTIMSILFIFFLSVLLTPPGKRNYRTAAIIAIVSSVVIDFLFVRLLSVLLPRGILGF</sequence>
<feature type="transmembrane region" description="Helical" evidence="1">
    <location>
        <begin position="42"/>
        <end position="62"/>
    </location>
</feature>
<evidence type="ECO:0000313" key="4">
    <source>
        <dbReference type="Proteomes" id="UP000192343"/>
    </source>
</evidence>
<reference evidence="3 4" key="1">
    <citation type="submission" date="2017-03" db="EMBL/GenBank/DDBJ databases">
        <title>Draft Genome sequence of Marispirochaeta sp. strain JC444.</title>
        <authorList>
            <person name="Shivani Y."/>
            <person name="Subhash Y."/>
            <person name="Sasikala C."/>
            <person name="Ramana C."/>
        </authorList>
    </citation>
    <scope>NUCLEOTIDE SEQUENCE [LARGE SCALE GENOMIC DNA]</scope>
    <source>
        <strain evidence="3 4">JC444</strain>
    </source>
</reference>
<gene>
    <name evidence="3" type="ORF">B4O97_02885</name>
</gene>
<dbReference type="Pfam" id="PF07331">
    <property type="entry name" value="TctB"/>
    <property type="match status" value="1"/>
</dbReference>
<keyword evidence="4" id="KW-1185">Reference proteome</keyword>
<proteinExistence type="predicted"/>
<dbReference type="Proteomes" id="UP000192343">
    <property type="component" value="Unassembled WGS sequence"/>
</dbReference>
<keyword evidence="1" id="KW-1133">Transmembrane helix</keyword>
<dbReference type="InterPro" id="IPR009936">
    <property type="entry name" value="DUF1468"/>
</dbReference>
<feature type="transmembrane region" description="Helical" evidence="1">
    <location>
        <begin position="177"/>
        <end position="200"/>
    </location>
</feature>
<protein>
    <recommendedName>
        <fullName evidence="2">DUF1468 domain-containing protein</fullName>
    </recommendedName>
</protein>
<feature type="transmembrane region" description="Helical" evidence="1">
    <location>
        <begin position="132"/>
        <end position="165"/>
    </location>
</feature>
<comment type="caution">
    <text evidence="3">The sequence shown here is derived from an EMBL/GenBank/DDBJ whole genome shotgun (WGS) entry which is preliminary data.</text>
</comment>
<dbReference type="EMBL" id="MWQY01000002">
    <property type="protein sequence ID" value="ORC37958.1"/>
    <property type="molecule type" value="Genomic_DNA"/>
</dbReference>
<name>A0A1Y1S2D9_9SPIO</name>
<feature type="domain" description="DUF1468" evidence="2">
    <location>
        <begin position="54"/>
        <end position="201"/>
    </location>
</feature>
<keyword evidence="1" id="KW-0472">Membrane</keyword>
<evidence type="ECO:0000259" key="2">
    <source>
        <dbReference type="Pfam" id="PF07331"/>
    </source>
</evidence>
<feature type="transmembrane region" description="Helical" evidence="1">
    <location>
        <begin position="82"/>
        <end position="102"/>
    </location>
</feature>
<evidence type="ECO:0000313" key="3">
    <source>
        <dbReference type="EMBL" id="ORC37958.1"/>
    </source>
</evidence>
<accession>A0A1Y1S2D9</accession>
<dbReference type="AlphaFoldDB" id="A0A1Y1S2D9"/>
<dbReference type="STRING" id="1963862.B4O97_02885"/>